<keyword evidence="2" id="KW-1185">Reference proteome</keyword>
<protein>
    <submittedName>
        <fullName evidence="1">Heme oxygenase</fullName>
    </submittedName>
</protein>
<dbReference type="Proteomes" id="UP000519897">
    <property type="component" value="Unassembled WGS sequence"/>
</dbReference>
<dbReference type="RefSeq" id="WP_162249573.1">
    <property type="nucleotide sequence ID" value="NZ_DAMABY010000003.1"/>
</dbReference>
<dbReference type="CDD" id="cd19166">
    <property type="entry name" value="HemeO-bac"/>
    <property type="match status" value="1"/>
</dbReference>
<gene>
    <name evidence="1" type="ORF">GGQ72_000691</name>
</gene>
<reference evidence="1 2" key="1">
    <citation type="submission" date="2020-08" db="EMBL/GenBank/DDBJ databases">
        <title>Genomic Encyclopedia of Type Strains, Phase IV (KMG-IV): sequencing the most valuable type-strain genomes for metagenomic binning, comparative biology and taxonomic classification.</title>
        <authorList>
            <person name="Goeker M."/>
        </authorList>
    </citation>
    <scope>NUCLEOTIDE SEQUENCE [LARGE SCALE GENOMIC DNA]</scope>
    <source>
        <strain evidence="1 2">DSM 29514</strain>
    </source>
</reference>
<sequence length="193" mass="21230">MGNVNSALQYMPPSSRRFLLRERTSDRHAAVDAAVGSFRTLVHYKAYLQGLHAFRRPLDDQMLSCRFPVEFGTWRPQAISPLIVADMNDLALAPKKPADPISLTADLESLLGTLYVLEGSTLGARVLYRRANELGLSGTHGARHLQGQAASDGFSRFLQILDAAPDVDMNKVIGASDLAFQWAETAFKDNVNE</sequence>
<dbReference type="InterPro" id="IPR016084">
    <property type="entry name" value="Haem_Oase-like_multi-hlx"/>
</dbReference>
<proteinExistence type="predicted"/>
<evidence type="ECO:0000313" key="1">
    <source>
        <dbReference type="EMBL" id="MBB4142192.1"/>
    </source>
</evidence>
<dbReference type="Gene3D" id="1.20.910.10">
    <property type="entry name" value="Heme oxygenase-like"/>
    <property type="match status" value="1"/>
</dbReference>
<dbReference type="SUPFAM" id="SSF48613">
    <property type="entry name" value="Heme oxygenase-like"/>
    <property type="match status" value="1"/>
</dbReference>
<comment type="caution">
    <text evidence="1">The sequence shown here is derived from an EMBL/GenBank/DDBJ whole genome shotgun (WGS) entry which is preliminary data.</text>
</comment>
<evidence type="ECO:0000313" key="2">
    <source>
        <dbReference type="Proteomes" id="UP000519897"/>
    </source>
</evidence>
<accession>A0A7W6LF93</accession>
<organism evidence="1 2">
    <name type="scientific">Rhizobium rhizoryzae</name>
    <dbReference type="NCBI Taxonomy" id="451876"/>
    <lineage>
        <taxon>Bacteria</taxon>
        <taxon>Pseudomonadati</taxon>
        <taxon>Pseudomonadota</taxon>
        <taxon>Alphaproteobacteria</taxon>
        <taxon>Hyphomicrobiales</taxon>
        <taxon>Rhizobiaceae</taxon>
        <taxon>Rhizobium/Agrobacterium group</taxon>
        <taxon>Rhizobium</taxon>
    </lineage>
</organism>
<dbReference type="EMBL" id="JACIEC010000001">
    <property type="protein sequence ID" value="MBB4142192.1"/>
    <property type="molecule type" value="Genomic_DNA"/>
</dbReference>
<dbReference type="AlphaFoldDB" id="A0A7W6LF93"/>
<name>A0A7W6LF93_9HYPH</name>